<organism evidence="1 2">
    <name type="scientific">Sphingobium lignivorans</name>
    <dbReference type="NCBI Taxonomy" id="2735886"/>
    <lineage>
        <taxon>Bacteria</taxon>
        <taxon>Pseudomonadati</taxon>
        <taxon>Pseudomonadota</taxon>
        <taxon>Alphaproteobacteria</taxon>
        <taxon>Sphingomonadales</taxon>
        <taxon>Sphingomonadaceae</taxon>
        <taxon>Sphingobium</taxon>
    </lineage>
</organism>
<name>A0ABR6NIT9_9SPHN</name>
<reference evidence="1 2" key="1">
    <citation type="submission" date="2020-08" db="EMBL/GenBank/DDBJ databases">
        <title>Exploring microbial biodiversity for novel pathways involved in the catabolism of aromatic compounds derived from lignin.</title>
        <authorList>
            <person name="Elkins J."/>
        </authorList>
    </citation>
    <scope>NUCLEOTIDE SEQUENCE [LARGE SCALE GENOMIC DNA]</scope>
    <source>
        <strain evidence="1 2">B1D3A</strain>
    </source>
</reference>
<proteinExistence type="predicted"/>
<comment type="caution">
    <text evidence="1">The sequence shown here is derived from an EMBL/GenBank/DDBJ whole genome shotgun (WGS) entry which is preliminary data.</text>
</comment>
<gene>
    <name evidence="1" type="ORF">HNP60_002516</name>
</gene>
<evidence type="ECO:0000313" key="1">
    <source>
        <dbReference type="EMBL" id="MBB5986542.1"/>
    </source>
</evidence>
<keyword evidence="2" id="KW-1185">Reference proteome</keyword>
<protein>
    <submittedName>
        <fullName evidence="1">Uncharacterized protein</fullName>
    </submittedName>
</protein>
<dbReference type="Proteomes" id="UP001138540">
    <property type="component" value="Unassembled WGS sequence"/>
</dbReference>
<dbReference type="RefSeq" id="WP_184154161.1">
    <property type="nucleotide sequence ID" value="NZ_JACHKA010000001.1"/>
</dbReference>
<dbReference type="EMBL" id="JACHKA010000001">
    <property type="protein sequence ID" value="MBB5986542.1"/>
    <property type="molecule type" value="Genomic_DNA"/>
</dbReference>
<sequence>MDTADPDAFAALQLEVIAIGYISNPTGDRCSNGAVSGRANAPTGKDSLIGMLFPRAADHDPCLAAD</sequence>
<evidence type="ECO:0000313" key="2">
    <source>
        <dbReference type="Proteomes" id="UP001138540"/>
    </source>
</evidence>
<accession>A0ABR6NIT9</accession>